<dbReference type="Proteomes" id="UP000887576">
    <property type="component" value="Unplaced"/>
</dbReference>
<proteinExistence type="predicted"/>
<sequence>MATIAPAAGGPPLGDDAKSGHGPTWTAPEDSKTEPEETQGLLASLKSYPKGVFFMLGNEFCERFSFYGMRAILVMYFMQQHHFDASQAKTLYHSFVALAYLSPLIGSIAADNYFGRFRVILWVSLFYVLGHALLSVGALPFLDYYVSLFYVLGHALLSVGALPFLDYYVQSTFDFSGLIIIALATGGIKPCVSAFAADQFNEHQHQQRAQFFSFFYFSINAGSLVAIALTPLLRGRVHCFGSEHCFPLAFGVPGVLMFAAFLIFLSGWRFYKITPAGKGNVVWKVVKCIGCALKGKIQAVMKKQDKAGHWVDYASPKYSDSLITGVKSLLAVSLLFVPVVFFWALFDQQGSTWVLQASQMDGRVGPFTILPDQMNTFNPLIILIMVPIFEAFIYPFTRRFVEITPLRKMAAGGVLAALAFVMAGFLQLKINSTLEPHPSAGKVFIQKFGDPSDMFLNGTSANATKLSNGKNEIDAGIWTFQDEKFDFSKKRSAFVFAVSGNRVISFPYALDKAPNGETQLILTSENGVHGNVVFVNGRDKAVTTPKNWTEIENGKVIFSIRPDIISSPEFIIYYGDGCDVANFEQTCKQKAFTAETGAVHVFYMAKDDANTELRQVVQGNTVSVLWQLPQFFVITLGEVLFSVTGLEFSYSQASPNMKSVLQAMWLLTTFAGNVVDMGISGARVFHEPAIEFFFYALLMFIVIGIFILIAVNYQYVDEEAMESETQSQEDQEQINKKSVDSQC</sequence>
<organism evidence="1 2">
    <name type="scientific">Panagrolaimus sp. JU765</name>
    <dbReference type="NCBI Taxonomy" id="591449"/>
    <lineage>
        <taxon>Eukaryota</taxon>
        <taxon>Metazoa</taxon>
        <taxon>Ecdysozoa</taxon>
        <taxon>Nematoda</taxon>
        <taxon>Chromadorea</taxon>
        <taxon>Rhabditida</taxon>
        <taxon>Tylenchina</taxon>
        <taxon>Panagrolaimomorpha</taxon>
        <taxon>Panagrolaimoidea</taxon>
        <taxon>Panagrolaimidae</taxon>
        <taxon>Panagrolaimus</taxon>
    </lineage>
</organism>
<accession>A0AC34Q9F0</accession>
<reference evidence="2" key="1">
    <citation type="submission" date="2022-11" db="UniProtKB">
        <authorList>
            <consortium name="WormBaseParasite"/>
        </authorList>
    </citation>
    <scope>IDENTIFICATION</scope>
</reference>
<name>A0AC34Q9F0_9BILA</name>
<protein>
    <submittedName>
        <fullName evidence="2">Uncharacterized protein</fullName>
    </submittedName>
</protein>
<evidence type="ECO:0000313" key="2">
    <source>
        <dbReference type="WBParaSite" id="JU765_v2.g14341.t2"/>
    </source>
</evidence>
<evidence type="ECO:0000313" key="1">
    <source>
        <dbReference type="Proteomes" id="UP000887576"/>
    </source>
</evidence>
<dbReference type="WBParaSite" id="JU765_v2.g14341.t2">
    <property type="protein sequence ID" value="JU765_v2.g14341.t2"/>
    <property type="gene ID" value="JU765_v2.g14341"/>
</dbReference>